<dbReference type="SUPFAM" id="SSF52096">
    <property type="entry name" value="ClpP/crotonase"/>
    <property type="match status" value="1"/>
</dbReference>
<proteinExistence type="inferred from homology"/>
<dbReference type="EMBL" id="CABVIY010000002">
    <property type="protein sequence ID" value="VVP70884.1"/>
    <property type="molecule type" value="Genomic_DNA"/>
</dbReference>
<gene>
    <name evidence="3" type="primary">echA8_2</name>
    <name evidence="3" type="ORF">PS918_01085</name>
</gene>
<dbReference type="GO" id="GO:0008300">
    <property type="term" value="P:isoprenoid catabolic process"/>
    <property type="evidence" value="ECO:0007669"/>
    <property type="project" value="TreeGrafter"/>
</dbReference>
<dbReference type="PANTHER" id="PTHR42964:SF1">
    <property type="entry name" value="POLYKETIDE BIOSYNTHESIS ENOYL-COA HYDRATASE PKSH-RELATED"/>
    <property type="match status" value="1"/>
</dbReference>
<dbReference type="PANTHER" id="PTHR42964">
    <property type="entry name" value="ENOYL-COA HYDRATASE"/>
    <property type="match status" value="1"/>
</dbReference>
<dbReference type="CDD" id="cd06558">
    <property type="entry name" value="crotonase-like"/>
    <property type="match status" value="1"/>
</dbReference>
<dbReference type="Gene3D" id="3.90.226.10">
    <property type="entry name" value="2-enoyl-CoA Hydratase, Chain A, domain 1"/>
    <property type="match status" value="1"/>
</dbReference>
<dbReference type="InterPro" id="IPR051683">
    <property type="entry name" value="Enoyl-CoA_Hydratase/Isomerase"/>
</dbReference>
<dbReference type="InterPro" id="IPR029045">
    <property type="entry name" value="ClpP/crotonase-like_dom_sf"/>
</dbReference>
<dbReference type="InterPro" id="IPR001753">
    <property type="entry name" value="Enoyl-CoA_hydra/iso"/>
</dbReference>
<name>A0A5E7RA97_PSEFL</name>
<evidence type="ECO:0000256" key="2">
    <source>
        <dbReference type="RuleBase" id="RU003707"/>
    </source>
</evidence>
<dbReference type="RefSeq" id="WP_150769278.1">
    <property type="nucleotide sequence ID" value="NZ_CABVIY010000002.1"/>
</dbReference>
<dbReference type="EC" id="4.2.1.17" evidence="3"/>
<reference evidence="3 4" key="1">
    <citation type="submission" date="2019-09" db="EMBL/GenBank/DDBJ databases">
        <authorList>
            <person name="Chandra G."/>
            <person name="Truman W A."/>
        </authorList>
    </citation>
    <scope>NUCLEOTIDE SEQUENCE [LARGE SCALE GENOMIC DNA]</scope>
    <source>
        <strain evidence="3">PS918</strain>
    </source>
</reference>
<evidence type="ECO:0000313" key="3">
    <source>
        <dbReference type="EMBL" id="VVP70884.1"/>
    </source>
</evidence>
<dbReference type="AlphaFoldDB" id="A0A5E7RA97"/>
<dbReference type="InterPro" id="IPR018376">
    <property type="entry name" value="Enoyl-CoA_hyd/isom_CS"/>
</dbReference>
<sequence>MTTETLILSEVDNGVLVLTLNRPDKLNALNFALTQALVDALKAADADESIRAIILTGAGRGFCAGADTREFAILTPDNQALVEQRAALTTELQGLGKRLSKPLIAAVNGYAMGGGSGLVLSCDLALATPEARFGYPEVKHGIVAAIVMAGLVEHVGRKAAFELVACGRTVQADEALALGLINRVVPAERLLDEARQLAATLASHSVEAMQATKQIFHEVAQLPFTEGLKRGQALNARMRAFRQSQGTPA</sequence>
<accession>A0A5E7RA97</accession>
<protein>
    <submittedName>
        <fullName evidence="3">Putative enoyl-CoA hydratase echA8</fullName>
        <ecNumber evidence="3">4.2.1.17</ecNumber>
    </submittedName>
</protein>
<dbReference type="PROSITE" id="PS00166">
    <property type="entry name" value="ENOYL_COA_HYDRATASE"/>
    <property type="match status" value="1"/>
</dbReference>
<organism evidence="3 4">
    <name type="scientific">Pseudomonas fluorescens</name>
    <dbReference type="NCBI Taxonomy" id="294"/>
    <lineage>
        <taxon>Bacteria</taxon>
        <taxon>Pseudomonadati</taxon>
        <taxon>Pseudomonadota</taxon>
        <taxon>Gammaproteobacteria</taxon>
        <taxon>Pseudomonadales</taxon>
        <taxon>Pseudomonadaceae</taxon>
        <taxon>Pseudomonas</taxon>
    </lineage>
</organism>
<keyword evidence="3" id="KW-0456">Lyase</keyword>
<evidence type="ECO:0000313" key="4">
    <source>
        <dbReference type="Proteomes" id="UP000326611"/>
    </source>
</evidence>
<evidence type="ECO:0000256" key="1">
    <source>
        <dbReference type="ARBA" id="ARBA00005254"/>
    </source>
</evidence>
<dbReference type="OrthoDB" id="9777711at2"/>
<comment type="similarity">
    <text evidence="1 2">Belongs to the enoyl-CoA hydratase/isomerase family.</text>
</comment>
<dbReference type="Pfam" id="PF00378">
    <property type="entry name" value="ECH_1"/>
    <property type="match status" value="1"/>
</dbReference>
<dbReference type="Proteomes" id="UP000326611">
    <property type="component" value="Unassembled WGS sequence"/>
</dbReference>
<dbReference type="GO" id="GO:0004300">
    <property type="term" value="F:enoyl-CoA hydratase activity"/>
    <property type="evidence" value="ECO:0007669"/>
    <property type="project" value="UniProtKB-EC"/>
</dbReference>